<protein>
    <recommendedName>
        <fullName evidence="4">IQ calmodulin-binding motif family protein</fullName>
    </recommendedName>
</protein>
<evidence type="ECO:0000256" key="1">
    <source>
        <dbReference type="SAM" id="Coils"/>
    </source>
</evidence>
<reference evidence="2 3" key="1">
    <citation type="journal article" date="2006" name="Nature">
        <title>Global trends of whole-genome duplications revealed by the ciliate Paramecium tetraurelia.</title>
        <authorList>
            <consortium name="Genoscope"/>
            <person name="Aury J.-M."/>
            <person name="Jaillon O."/>
            <person name="Duret L."/>
            <person name="Noel B."/>
            <person name="Jubin C."/>
            <person name="Porcel B.M."/>
            <person name="Segurens B."/>
            <person name="Daubin V."/>
            <person name="Anthouard V."/>
            <person name="Aiach N."/>
            <person name="Arnaiz O."/>
            <person name="Billaut A."/>
            <person name="Beisson J."/>
            <person name="Blanc I."/>
            <person name="Bouhouche K."/>
            <person name="Camara F."/>
            <person name="Duharcourt S."/>
            <person name="Guigo R."/>
            <person name="Gogendeau D."/>
            <person name="Katinka M."/>
            <person name="Keller A.-M."/>
            <person name="Kissmehl R."/>
            <person name="Klotz C."/>
            <person name="Koll F."/>
            <person name="Le Moue A."/>
            <person name="Lepere C."/>
            <person name="Malinsky S."/>
            <person name="Nowacki M."/>
            <person name="Nowak J.K."/>
            <person name="Plattner H."/>
            <person name="Poulain J."/>
            <person name="Ruiz F."/>
            <person name="Serrano V."/>
            <person name="Zagulski M."/>
            <person name="Dessen P."/>
            <person name="Betermier M."/>
            <person name="Weissenbach J."/>
            <person name="Scarpelli C."/>
            <person name="Schachter V."/>
            <person name="Sperling L."/>
            <person name="Meyer E."/>
            <person name="Cohen J."/>
            <person name="Wincker P."/>
        </authorList>
    </citation>
    <scope>NUCLEOTIDE SEQUENCE [LARGE SCALE GENOMIC DNA]</scope>
    <source>
        <strain evidence="2 3">Stock d4-2</strain>
    </source>
</reference>
<evidence type="ECO:0000313" key="2">
    <source>
        <dbReference type="EMBL" id="CAK77026.1"/>
    </source>
</evidence>
<gene>
    <name evidence="2" type="ORF">GSPATT00012551001</name>
</gene>
<proteinExistence type="predicted"/>
<dbReference type="Proteomes" id="UP000000600">
    <property type="component" value="Unassembled WGS sequence"/>
</dbReference>
<feature type="coiled-coil region" evidence="1">
    <location>
        <begin position="296"/>
        <end position="323"/>
    </location>
</feature>
<dbReference type="GeneID" id="5030208"/>
<dbReference type="OMA" id="MNQNYER"/>
<organism evidence="2 3">
    <name type="scientific">Paramecium tetraurelia</name>
    <dbReference type="NCBI Taxonomy" id="5888"/>
    <lineage>
        <taxon>Eukaryota</taxon>
        <taxon>Sar</taxon>
        <taxon>Alveolata</taxon>
        <taxon>Ciliophora</taxon>
        <taxon>Intramacronucleata</taxon>
        <taxon>Oligohymenophorea</taxon>
        <taxon>Peniculida</taxon>
        <taxon>Parameciidae</taxon>
        <taxon>Paramecium</taxon>
    </lineage>
</organism>
<dbReference type="AlphaFoldDB" id="A0D1V9"/>
<dbReference type="InParanoid" id="A0D1V9"/>
<evidence type="ECO:0000313" key="3">
    <source>
        <dbReference type="Proteomes" id="UP000000600"/>
    </source>
</evidence>
<sequence>MIQHLNNSNFIYSQNTEYIKYKQISTSTIKENCSSITIPVFISNDVNFAYLTQSIYVLYVCQFYLLMNQNYEKYDDNFQMIQKLEERKIKQIFSDNLSLSTPAFMNTQRKQTDIQYIHKERAIMDVRLTNVIQLDLCQFHYIEVPLFGHKKPLVIYFQFTDQAKMKFYISSHTITPNRFNNEESFERKQILRYTEQGEHILFAQRCLYLAIFSQQATTIYAKASFGIKPQQQQKMETESKLRPSTGYQFTRSSQFFFTRKPSKDMISLNKNIEQYQPDKIKLQQNLKRVQSARKLSETLHKKKQIFEEKKETLKERFEFQEKKKILKEIILYRNNIDIFLKVQQKLWLQNLYFIQLVSIIKKRYYDNIIFQFKSSIKKRRQYRVRKVLQKMLQKSGRDIFQRTLFQGLLILRMLSKVKEKGAKKKAKRIVHTFMMSYGQIGEIFQKTYQFKRRMRKIIEVYRNYRKRVQAYANRIIMLWNKYWNQIYMEIKKEDQEKVKQIKMQMQKTIINYHIEEEIVKSPYLDIKVQGVIVNNYYKEIKNLYVRKWRVLKIKVKSSKFQTLMATQAFDKKNELLLFTIVDKSVLKQLIYKYMQEKGMIQSLLLKKN</sequence>
<dbReference type="RefSeq" id="XP_001444423.1">
    <property type="nucleotide sequence ID" value="XM_001444386.1"/>
</dbReference>
<evidence type="ECO:0008006" key="4">
    <source>
        <dbReference type="Google" id="ProtNLM"/>
    </source>
</evidence>
<dbReference type="HOGENOM" id="CLU_502972_0_0_1"/>
<name>A0D1V9_PARTE</name>
<accession>A0D1V9</accession>
<keyword evidence="3" id="KW-1185">Reference proteome</keyword>
<dbReference type="KEGG" id="ptm:GSPATT00012551001"/>
<keyword evidence="1" id="KW-0175">Coiled coil</keyword>
<dbReference type="EMBL" id="CT868252">
    <property type="protein sequence ID" value="CAK77026.1"/>
    <property type="molecule type" value="Genomic_DNA"/>
</dbReference>